<comment type="caution">
    <text evidence="1">The sequence shown here is derived from an EMBL/GenBank/DDBJ whole genome shotgun (WGS) entry which is preliminary data.</text>
</comment>
<accession>A0A8H3HZ01</accession>
<name>A0A8H3HZ01_9LECA</name>
<dbReference type="EMBL" id="CAJPDR010000027">
    <property type="protein sequence ID" value="CAF9908332.1"/>
    <property type="molecule type" value="Genomic_DNA"/>
</dbReference>
<keyword evidence="2" id="KW-1185">Reference proteome</keyword>
<organism evidence="1 2">
    <name type="scientific">Alectoria fallacina</name>
    <dbReference type="NCBI Taxonomy" id="1903189"/>
    <lineage>
        <taxon>Eukaryota</taxon>
        <taxon>Fungi</taxon>
        <taxon>Dikarya</taxon>
        <taxon>Ascomycota</taxon>
        <taxon>Pezizomycotina</taxon>
        <taxon>Lecanoromycetes</taxon>
        <taxon>OSLEUM clade</taxon>
        <taxon>Lecanoromycetidae</taxon>
        <taxon>Lecanorales</taxon>
        <taxon>Lecanorineae</taxon>
        <taxon>Parmeliaceae</taxon>
        <taxon>Alectoria</taxon>
    </lineage>
</organism>
<evidence type="ECO:0000313" key="2">
    <source>
        <dbReference type="Proteomes" id="UP000664203"/>
    </source>
</evidence>
<evidence type="ECO:0000313" key="1">
    <source>
        <dbReference type="EMBL" id="CAF9908332.1"/>
    </source>
</evidence>
<dbReference type="Proteomes" id="UP000664203">
    <property type="component" value="Unassembled WGS sequence"/>
</dbReference>
<gene>
    <name evidence="1" type="ORF">ALECFALPRED_004382</name>
</gene>
<dbReference type="AlphaFoldDB" id="A0A8H3HZ01"/>
<sequence>MTECWCIKHHRPYDWPHCRKCTKQHIGPCARQSIPFKNPSLWKRPNRGAQQPTSSIQKLLQMPASLENGKRKMIVEAKQKAVNLALKDPGIASREVAPGILYGLGRVRECLEREIEVLQSVVKVEDTEDAAR</sequence>
<proteinExistence type="predicted"/>
<reference evidence="1" key="1">
    <citation type="submission" date="2021-03" db="EMBL/GenBank/DDBJ databases">
        <authorList>
            <person name="Tagirdzhanova G."/>
        </authorList>
    </citation>
    <scope>NUCLEOTIDE SEQUENCE</scope>
</reference>
<protein>
    <submittedName>
        <fullName evidence="1">Uncharacterized protein</fullName>
    </submittedName>
</protein>